<sequence>MLGYLKVASISATVSPTGRVVEINGYKELGEKILSGFKDETSRSMAATQWEKVIGDGMIRKSIEQLFTVLPESAKNFGDTWTKSTKQKGEIDMNVTSSFKLKDIEDGVATIESEGELTSEKGQSNMMGYSITSDMKVTRKANTRWKRILA</sequence>
<evidence type="ECO:0000313" key="1">
    <source>
        <dbReference type="EMBL" id="OQP63579.1"/>
    </source>
</evidence>
<dbReference type="Pfam" id="PF19777">
    <property type="entry name" value="DUF6263"/>
    <property type="match status" value="1"/>
</dbReference>
<evidence type="ECO:0000313" key="2">
    <source>
        <dbReference type="Proteomes" id="UP000192276"/>
    </source>
</evidence>
<reference evidence="2" key="1">
    <citation type="submission" date="2016-04" db="EMBL/GenBank/DDBJ databases">
        <authorList>
            <person name="Chen L."/>
            <person name="Zhuang W."/>
            <person name="Wang G."/>
        </authorList>
    </citation>
    <scope>NUCLEOTIDE SEQUENCE [LARGE SCALE GENOMIC DNA]</scope>
    <source>
        <strain evidence="2">208</strain>
    </source>
</reference>
<gene>
    <name evidence="1" type="ORF">A4R26_16505</name>
</gene>
<dbReference type="EMBL" id="LWBP01000100">
    <property type="protein sequence ID" value="OQP63579.1"/>
    <property type="molecule type" value="Genomic_DNA"/>
</dbReference>
<comment type="caution">
    <text evidence="1">The sequence shown here is derived from an EMBL/GenBank/DDBJ whole genome shotgun (WGS) entry which is preliminary data.</text>
</comment>
<keyword evidence="2" id="KW-1185">Reference proteome</keyword>
<dbReference type="STRING" id="550983.A4R26_16505"/>
<dbReference type="InterPro" id="IPR046230">
    <property type="entry name" value="DUF6263"/>
</dbReference>
<organism evidence="1 2">
    <name type="scientific">Niastella populi</name>
    <dbReference type="NCBI Taxonomy" id="550983"/>
    <lineage>
        <taxon>Bacteria</taxon>
        <taxon>Pseudomonadati</taxon>
        <taxon>Bacteroidota</taxon>
        <taxon>Chitinophagia</taxon>
        <taxon>Chitinophagales</taxon>
        <taxon>Chitinophagaceae</taxon>
        <taxon>Niastella</taxon>
    </lineage>
</organism>
<dbReference type="RefSeq" id="WP_081163653.1">
    <property type="nucleotide sequence ID" value="NZ_LWBP01000100.1"/>
</dbReference>
<accession>A0A1V9FYY1</accession>
<name>A0A1V9FYY1_9BACT</name>
<protein>
    <submittedName>
        <fullName evidence="1">Uncharacterized protein</fullName>
    </submittedName>
</protein>
<proteinExistence type="predicted"/>
<dbReference type="AlphaFoldDB" id="A0A1V9FYY1"/>
<dbReference type="OrthoDB" id="677896at2"/>
<dbReference type="Proteomes" id="UP000192276">
    <property type="component" value="Unassembled WGS sequence"/>
</dbReference>